<protein>
    <submittedName>
        <fullName evidence="1">Uncharacterized protein</fullName>
    </submittedName>
</protein>
<sequence length="133" mass="15197">KPTKTHRFDGFTRQNKFEKVYSTNIDQMKPVVLAIGEDMLDSSPEESLVVLTLDYKDYILNFGPPGEELERVCKFYLLAITSLHQKGDTLTFKTAKNYTTLKFTKEGTNEPDQHAATNFANHIKTTYQAARDD</sequence>
<dbReference type="AlphaFoldDB" id="A0AAV2SHW1"/>
<dbReference type="Proteomes" id="UP001497623">
    <property type="component" value="Unassembled WGS sequence"/>
</dbReference>
<name>A0AAV2SHW1_MEGNR</name>
<feature type="non-terminal residue" evidence="1">
    <location>
        <position position="1"/>
    </location>
</feature>
<feature type="non-terminal residue" evidence="1">
    <location>
        <position position="133"/>
    </location>
</feature>
<evidence type="ECO:0000313" key="1">
    <source>
        <dbReference type="EMBL" id="CAL4201361.1"/>
    </source>
</evidence>
<organism evidence="1 2">
    <name type="scientific">Meganyctiphanes norvegica</name>
    <name type="common">Northern krill</name>
    <name type="synonym">Thysanopoda norvegica</name>
    <dbReference type="NCBI Taxonomy" id="48144"/>
    <lineage>
        <taxon>Eukaryota</taxon>
        <taxon>Metazoa</taxon>
        <taxon>Ecdysozoa</taxon>
        <taxon>Arthropoda</taxon>
        <taxon>Crustacea</taxon>
        <taxon>Multicrustacea</taxon>
        <taxon>Malacostraca</taxon>
        <taxon>Eumalacostraca</taxon>
        <taxon>Eucarida</taxon>
        <taxon>Euphausiacea</taxon>
        <taxon>Euphausiidae</taxon>
        <taxon>Meganyctiphanes</taxon>
    </lineage>
</organism>
<gene>
    <name evidence="1" type="ORF">MNOR_LOCUS37592</name>
</gene>
<proteinExistence type="predicted"/>
<keyword evidence="2" id="KW-1185">Reference proteome</keyword>
<comment type="caution">
    <text evidence="1">The sequence shown here is derived from an EMBL/GenBank/DDBJ whole genome shotgun (WGS) entry which is preliminary data.</text>
</comment>
<evidence type="ECO:0000313" key="2">
    <source>
        <dbReference type="Proteomes" id="UP001497623"/>
    </source>
</evidence>
<reference evidence="1 2" key="1">
    <citation type="submission" date="2024-05" db="EMBL/GenBank/DDBJ databases">
        <authorList>
            <person name="Wallberg A."/>
        </authorList>
    </citation>
    <scope>NUCLEOTIDE SEQUENCE [LARGE SCALE GENOMIC DNA]</scope>
</reference>
<dbReference type="EMBL" id="CAXKWB010077226">
    <property type="protein sequence ID" value="CAL4201361.1"/>
    <property type="molecule type" value="Genomic_DNA"/>
</dbReference>
<accession>A0AAV2SHW1</accession>